<protein>
    <submittedName>
        <fullName evidence="1">Uncharacterized protein</fullName>
    </submittedName>
</protein>
<accession>A0ABY0MSA9</accession>
<sequence>MSRVGLVVVGSLTRASRLSNAWRLLPMATPRLPPAQKPDVLRDGLSVKED</sequence>
<name>A0ABY0MSA9_9BACT</name>
<evidence type="ECO:0000313" key="2">
    <source>
        <dbReference type="Proteomes" id="UP000198717"/>
    </source>
</evidence>
<evidence type="ECO:0000313" key="1">
    <source>
        <dbReference type="EMBL" id="SDE38681.1"/>
    </source>
</evidence>
<dbReference type="Proteomes" id="UP000198717">
    <property type="component" value="Unassembled WGS sequence"/>
</dbReference>
<keyword evidence="2" id="KW-1185">Reference proteome</keyword>
<dbReference type="EMBL" id="FNAJ01000006">
    <property type="protein sequence ID" value="SDE38681.1"/>
    <property type="molecule type" value="Genomic_DNA"/>
</dbReference>
<proteinExistence type="predicted"/>
<gene>
    <name evidence="1" type="ORF">SAMN04488504_106289</name>
</gene>
<organism evidence="1 2">
    <name type="scientific">Myxococcus virescens</name>
    <dbReference type="NCBI Taxonomy" id="83456"/>
    <lineage>
        <taxon>Bacteria</taxon>
        <taxon>Pseudomonadati</taxon>
        <taxon>Myxococcota</taxon>
        <taxon>Myxococcia</taxon>
        <taxon>Myxococcales</taxon>
        <taxon>Cystobacterineae</taxon>
        <taxon>Myxococcaceae</taxon>
        <taxon>Myxococcus</taxon>
    </lineage>
</organism>
<comment type="caution">
    <text evidence="1">The sequence shown here is derived from an EMBL/GenBank/DDBJ whole genome shotgun (WGS) entry which is preliminary data.</text>
</comment>
<reference evidence="1 2" key="1">
    <citation type="submission" date="2016-10" db="EMBL/GenBank/DDBJ databases">
        <authorList>
            <person name="Varghese N."/>
            <person name="Submissions S."/>
        </authorList>
    </citation>
    <scope>NUCLEOTIDE SEQUENCE [LARGE SCALE GENOMIC DNA]</scope>
    <source>
        <strain evidence="1 2">DSM 2260</strain>
    </source>
</reference>